<dbReference type="Pfam" id="PF00931">
    <property type="entry name" value="NB-ARC"/>
    <property type="match status" value="1"/>
</dbReference>
<sequence length="700" mass="75919">MDFRVLGSLEATVDDVPVDLGGNRQRIVLALLLSAPRRTVTVAELVDGLWGGRPPRTAAEQVQTCVWKLRRSFALAGAPDVIRTAATGYVLDVYPLTIDVHQFTASVDEARAMAARGDTLLAAKRFRCALSLYRGPVLAEVESPAVQAIASQWEERRLAVLEECVALEIESGRGRDVVEELTSLVDLHPLREGLRVELMRALYSADRRAGALAVYAQGRAQLVDELGLEPGRALQETQQKILAGEPLHDAASVGPAHAHAPPVPAQLISAVPDFVPRPEHGDRVRRALLERRAAAPRVCNIHGDFGAGKTALAIDVAHGVRDEFPDGKLYADLRGSSCDPVAIMDVLAQFLRALGVPDVAMPTDLAERSSHFRSLVDGKQVLILLDDVPSSEWVCPVMPAHPEAALLMTSRCHMSEVPGAASVEVGVMTVEQSVQLLRNIAGDDRVDPDSAAAVELVNAAGRLALSVRAAGARLAARCHLQVGEFAERLRDPYRRLDELSHGTLDLRSYLRPSADVLPTATREVWLSVGLLQVPDFGAWVVAAATDTPIPVIEGVLDSLVDRGLLSTAGTDRMGIVRYRMHRLGGLYARERALREMTAEDRSRVLDRAADCWLGLAQRAEQLLNGLPEDSELLECPHGACQRMIDMVKSDPGGWLVLESEGLRFAARRTQHVTGVQVPPEGVDRWDFSTDVNELTLPAAP</sequence>
<evidence type="ECO:0000256" key="5">
    <source>
        <dbReference type="PROSITE-ProRule" id="PRU01091"/>
    </source>
</evidence>
<dbReference type="InterPro" id="IPR001867">
    <property type="entry name" value="OmpR/PhoB-type_DNA-bd"/>
</dbReference>
<dbReference type="InterPro" id="IPR051677">
    <property type="entry name" value="AfsR-DnrI-RedD_regulator"/>
</dbReference>
<evidence type="ECO:0000313" key="7">
    <source>
        <dbReference type="EMBL" id="GAA2083619.1"/>
    </source>
</evidence>
<dbReference type="SMART" id="SM00862">
    <property type="entry name" value="Trans_reg_C"/>
    <property type="match status" value="1"/>
</dbReference>
<dbReference type="Proteomes" id="UP001501480">
    <property type="component" value="Unassembled WGS sequence"/>
</dbReference>
<dbReference type="Gene3D" id="1.25.40.10">
    <property type="entry name" value="Tetratricopeptide repeat domain"/>
    <property type="match status" value="1"/>
</dbReference>
<evidence type="ECO:0000313" key="8">
    <source>
        <dbReference type="Proteomes" id="UP001501480"/>
    </source>
</evidence>
<dbReference type="EMBL" id="BAAAPY010000011">
    <property type="protein sequence ID" value="GAA2083619.1"/>
    <property type="molecule type" value="Genomic_DNA"/>
</dbReference>
<evidence type="ECO:0000256" key="3">
    <source>
        <dbReference type="ARBA" id="ARBA00023125"/>
    </source>
</evidence>
<dbReference type="PANTHER" id="PTHR35807">
    <property type="entry name" value="TRANSCRIPTIONAL REGULATOR REDD-RELATED"/>
    <property type="match status" value="1"/>
</dbReference>
<evidence type="ECO:0000256" key="4">
    <source>
        <dbReference type="ARBA" id="ARBA00023163"/>
    </source>
</evidence>
<name>A0ABN2W4J0_9ACTN</name>
<accession>A0ABN2W4J0</accession>
<organism evidence="7 8">
    <name type="scientific">Aeromicrobium halocynthiae</name>
    <dbReference type="NCBI Taxonomy" id="560557"/>
    <lineage>
        <taxon>Bacteria</taxon>
        <taxon>Bacillati</taxon>
        <taxon>Actinomycetota</taxon>
        <taxon>Actinomycetes</taxon>
        <taxon>Propionibacteriales</taxon>
        <taxon>Nocardioidaceae</taxon>
        <taxon>Aeromicrobium</taxon>
    </lineage>
</organism>
<dbReference type="Pfam" id="PF03704">
    <property type="entry name" value="BTAD"/>
    <property type="match status" value="1"/>
</dbReference>
<reference evidence="8" key="1">
    <citation type="journal article" date="2019" name="Int. J. Syst. Evol. Microbiol.">
        <title>The Global Catalogue of Microorganisms (GCM) 10K type strain sequencing project: providing services to taxonomists for standard genome sequencing and annotation.</title>
        <authorList>
            <consortium name="The Broad Institute Genomics Platform"/>
            <consortium name="The Broad Institute Genome Sequencing Center for Infectious Disease"/>
            <person name="Wu L."/>
            <person name="Ma J."/>
        </authorList>
    </citation>
    <scope>NUCLEOTIDE SEQUENCE [LARGE SCALE GENOMIC DNA]</scope>
    <source>
        <strain evidence="8">JCM 15749</strain>
    </source>
</reference>
<dbReference type="PRINTS" id="PR00364">
    <property type="entry name" value="DISEASERSIST"/>
</dbReference>
<keyword evidence="3 5" id="KW-0238">DNA-binding</keyword>
<dbReference type="SUPFAM" id="SSF52540">
    <property type="entry name" value="P-loop containing nucleoside triphosphate hydrolases"/>
    <property type="match status" value="1"/>
</dbReference>
<keyword evidence="8" id="KW-1185">Reference proteome</keyword>
<dbReference type="Pfam" id="PF00486">
    <property type="entry name" value="Trans_reg_C"/>
    <property type="match status" value="1"/>
</dbReference>
<feature type="domain" description="OmpR/PhoB-type" evidence="6">
    <location>
        <begin position="1"/>
        <end position="93"/>
    </location>
</feature>
<dbReference type="InterPro" id="IPR002182">
    <property type="entry name" value="NB-ARC"/>
</dbReference>
<dbReference type="SUPFAM" id="SSF46894">
    <property type="entry name" value="C-terminal effector domain of the bipartite response regulators"/>
    <property type="match status" value="1"/>
</dbReference>
<comment type="similarity">
    <text evidence="1">Belongs to the AfsR/DnrI/RedD regulatory family.</text>
</comment>
<keyword evidence="4" id="KW-0804">Transcription</keyword>
<protein>
    <recommendedName>
        <fullName evidence="6">OmpR/PhoB-type domain-containing protein</fullName>
    </recommendedName>
</protein>
<gene>
    <name evidence="7" type="ORF">GCM10009821_26000</name>
</gene>
<evidence type="ECO:0000256" key="2">
    <source>
        <dbReference type="ARBA" id="ARBA00023015"/>
    </source>
</evidence>
<dbReference type="SUPFAM" id="SSF48452">
    <property type="entry name" value="TPR-like"/>
    <property type="match status" value="1"/>
</dbReference>
<dbReference type="CDD" id="cd15831">
    <property type="entry name" value="BTAD"/>
    <property type="match status" value="1"/>
</dbReference>
<feature type="DNA-binding region" description="OmpR/PhoB-type" evidence="5">
    <location>
        <begin position="1"/>
        <end position="93"/>
    </location>
</feature>
<dbReference type="PROSITE" id="PS51755">
    <property type="entry name" value="OMPR_PHOB"/>
    <property type="match status" value="1"/>
</dbReference>
<dbReference type="SMART" id="SM01043">
    <property type="entry name" value="BTAD"/>
    <property type="match status" value="1"/>
</dbReference>
<dbReference type="PANTHER" id="PTHR35807:SF1">
    <property type="entry name" value="TRANSCRIPTIONAL REGULATOR REDD"/>
    <property type="match status" value="1"/>
</dbReference>
<evidence type="ECO:0000256" key="1">
    <source>
        <dbReference type="ARBA" id="ARBA00005820"/>
    </source>
</evidence>
<dbReference type="Gene3D" id="3.40.50.300">
    <property type="entry name" value="P-loop containing nucleotide triphosphate hydrolases"/>
    <property type="match status" value="1"/>
</dbReference>
<dbReference type="InterPro" id="IPR016032">
    <property type="entry name" value="Sig_transdc_resp-reg_C-effctor"/>
</dbReference>
<keyword evidence="2" id="KW-0805">Transcription regulation</keyword>
<dbReference type="InterPro" id="IPR011990">
    <property type="entry name" value="TPR-like_helical_dom_sf"/>
</dbReference>
<dbReference type="InterPro" id="IPR005158">
    <property type="entry name" value="BTAD"/>
</dbReference>
<proteinExistence type="inferred from homology"/>
<dbReference type="RefSeq" id="WP_344329519.1">
    <property type="nucleotide sequence ID" value="NZ_BAAAPY010000011.1"/>
</dbReference>
<dbReference type="InterPro" id="IPR036388">
    <property type="entry name" value="WH-like_DNA-bd_sf"/>
</dbReference>
<dbReference type="Gene3D" id="1.10.10.10">
    <property type="entry name" value="Winged helix-like DNA-binding domain superfamily/Winged helix DNA-binding domain"/>
    <property type="match status" value="1"/>
</dbReference>
<comment type="caution">
    <text evidence="7">The sequence shown here is derived from an EMBL/GenBank/DDBJ whole genome shotgun (WGS) entry which is preliminary data.</text>
</comment>
<evidence type="ECO:0000259" key="6">
    <source>
        <dbReference type="PROSITE" id="PS51755"/>
    </source>
</evidence>
<dbReference type="InterPro" id="IPR027417">
    <property type="entry name" value="P-loop_NTPase"/>
</dbReference>